<feature type="non-terminal residue" evidence="2">
    <location>
        <position position="1"/>
    </location>
</feature>
<dbReference type="Proteomes" id="UP001228049">
    <property type="component" value="Unassembled WGS sequence"/>
</dbReference>
<keyword evidence="2" id="KW-0261">Viral envelope protein</keyword>
<reference evidence="2" key="1">
    <citation type="submission" date="2023-04" db="EMBL/GenBank/DDBJ databases">
        <title>Chromosome-level genome of Chaenocephalus aceratus.</title>
        <authorList>
            <person name="Park H."/>
        </authorList>
    </citation>
    <scope>NUCLEOTIDE SEQUENCE</scope>
    <source>
        <strain evidence="2">DE</strain>
        <tissue evidence="2">Muscle</tissue>
    </source>
</reference>
<dbReference type="AlphaFoldDB" id="A0AAD9F8F6"/>
<evidence type="ECO:0000313" key="2">
    <source>
        <dbReference type="EMBL" id="KAK1896778.1"/>
    </source>
</evidence>
<keyword evidence="2" id="KW-0946">Virion</keyword>
<protein>
    <submittedName>
        <fullName evidence="2">Envelope glycoprotein gp130</fullName>
    </submittedName>
</protein>
<evidence type="ECO:0000313" key="3">
    <source>
        <dbReference type="Proteomes" id="UP001228049"/>
    </source>
</evidence>
<gene>
    <name evidence="2" type="ORF">KUDE01_016319</name>
</gene>
<accession>A0AAD9F8F6</accession>
<feature type="compositionally biased region" description="Polar residues" evidence="1">
    <location>
        <begin position="1"/>
        <end position="10"/>
    </location>
</feature>
<evidence type="ECO:0000256" key="1">
    <source>
        <dbReference type="SAM" id="MobiDB-lite"/>
    </source>
</evidence>
<feature type="non-terminal residue" evidence="2">
    <location>
        <position position="53"/>
    </location>
</feature>
<keyword evidence="3" id="KW-1185">Reference proteome</keyword>
<proteinExistence type="predicted"/>
<comment type="caution">
    <text evidence="2">The sequence shown here is derived from an EMBL/GenBank/DDBJ whole genome shotgun (WGS) entry which is preliminary data.</text>
</comment>
<sequence>SPSSKNNTCTPPALRAASHTEETDVNATQAYDIPYTAEPIQTPWIYVGPRREK</sequence>
<name>A0AAD9F8F6_DISEL</name>
<dbReference type="EMBL" id="JASDAP010000009">
    <property type="protein sequence ID" value="KAK1896778.1"/>
    <property type="molecule type" value="Genomic_DNA"/>
</dbReference>
<feature type="region of interest" description="Disordered" evidence="1">
    <location>
        <begin position="1"/>
        <end position="23"/>
    </location>
</feature>
<organism evidence="2 3">
    <name type="scientific">Dissostichus eleginoides</name>
    <name type="common">Patagonian toothfish</name>
    <name type="synonym">Dissostichus amissus</name>
    <dbReference type="NCBI Taxonomy" id="100907"/>
    <lineage>
        <taxon>Eukaryota</taxon>
        <taxon>Metazoa</taxon>
        <taxon>Chordata</taxon>
        <taxon>Craniata</taxon>
        <taxon>Vertebrata</taxon>
        <taxon>Euteleostomi</taxon>
        <taxon>Actinopterygii</taxon>
        <taxon>Neopterygii</taxon>
        <taxon>Teleostei</taxon>
        <taxon>Neoteleostei</taxon>
        <taxon>Acanthomorphata</taxon>
        <taxon>Eupercaria</taxon>
        <taxon>Perciformes</taxon>
        <taxon>Notothenioidei</taxon>
        <taxon>Nototheniidae</taxon>
        <taxon>Dissostichus</taxon>
    </lineage>
</organism>